<protein>
    <submittedName>
        <fullName evidence="1">Uncharacterized protein</fullName>
    </submittedName>
</protein>
<evidence type="ECO:0000313" key="2">
    <source>
        <dbReference type="Proteomes" id="UP000196877"/>
    </source>
</evidence>
<sequence>MKKLLRKKMWKKGKTKYGTFMFNLVEKLNSDGYLTYPKGNYHLDRKGDLYRFKI</sequence>
<reference evidence="1 2" key="1">
    <citation type="submission" date="2017-06" db="EMBL/GenBank/DDBJ databases">
        <title>Genome sequence of Bacillus sonorensis strain SRCM101395.</title>
        <authorList>
            <person name="Cho S.H."/>
        </authorList>
    </citation>
    <scope>NUCLEOTIDE SEQUENCE [LARGE SCALE GENOMIC DNA]</scope>
    <source>
        <strain evidence="1 2">SRCM101395</strain>
    </source>
</reference>
<dbReference type="Proteomes" id="UP000196877">
    <property type="component" value="Chromosome"/>
</dbReference>
<dbReference type="RefSeq" id="WP_167373796.1">
    <property type="nucleotide sequence ID" value="NZ_CP139190.1"/>
</dbReference>
<name>A0ABN5AEP2_9BACI</name>
<accession>A0ABN5AEP2</accession>
<dbReference type="EMBL" id="CP021920">
    <property type="protein sequence ID" value="ASB89245.1"/>
    <property type="molecule type" value="Genomic_DNA"/>
</dbReference>
<gene>
    <name evidence="1" type="ORF">S101395_02738</name>
</gene>
<proteinExistence type="predicted"/>
<organism evidence="1 2">
    <name type="scientific">Bacillus sonorensis</name>
    <dbReference type="NCBI Taxonomy" id="119858"/>
    <lineage>
        <taxon>Bacteria</taxon>
        <taxon>Bacillati</taxon>
        <taxon>Bacillota</taxon>
        <taxon>Bacilli</taxon>
        <taxon>Bacillales</taxon>
        <taxon>Bacillaceae</taxon>
        <taxon>Bacillus</taxon>
    </lineage>
</organism>
<evidence type="ECO:0000313" key="1">
    <source>
        <dbReference type="EMBL" id="ASB89245.1"/>
    </source>
</evidence>
<keyword evidence="2" id="KW-1185">Reference proteome</keyword>
<dbReference type="GeneID" id="92853314"/>